<evidence type="ECO:0000313" key="1">
    <source>
        <dbReference type="EMBL" id="KYD22498.1"/>
    </source>
</evidence>
<dbReference type="RefSeq" id="WP_061568038.1">
    <property type="nucleotide sequence ID" value="NZ_JBAIZG010000012.1"/>
</dbReference>
<evidence type="ECO:0000313" key="4">
    <source>
        <dbReference type="Proteomes" id="UP000257014"/>
    </source>
</evidence>
<proteinExistence type="predicted"/>
<dbReference type="AlphaFoldDB" id="A0A150MDL1"/>
<evidence type="ECO:0000313" key="2">
    <source>
        <dbReference type="EMBL" id="REJ31619.1"/>
    </source>
</evidence>
<dbReference type="EMBL" id="QEWE01000002">
    <property type="protein sequence ID" value="REJ31619.1"/>
    <property type="molecule type" value="Genomic_DNA"/>
</dbReference>
<name>A0A150MDL1_9BACI</name>
<accession>A0A150MDL1</accession>
<evidence type="ECO:0000313" key="3">
    <source>
        <dbReference type="Proteomes" id="UP000075683"/>
    </source>
</evidence>
<dbReference type="EMBL" id="LQYT01000010">
    <property type="protein sequence ID" value="KYD22498.1"/>
    <property type="molecule type" value="Genomic_DNA"/>
</dbReference>
<organism evidence="1 3">
    <name type="scientific">Caldibacillus debilis</name>
    <dbReference type="NCBI Taxonomy" id="301148"/>
    <lineage>
        <taxon>Bacteria</taxon>
        <taxon>Bacillati</taxon>
        <taxon>Bacillota</taxon>
        <taxon>Bacilli</taxon>
        <taxon>Bacillales</taxon>
        <taxon>Bacillaceae</taxon>
        <taxon>Caldibacillus</taxon>
    </lineage>
</organism>
<reference evidence="2 4" key="2">
    <citation type="submission" date="2018-03" db="EMBL/GenBank/DDBJ databases">
        <authorList>
            <person name="Keele B.F."/>
        </authorList>
    </citation>
    <scope>NUCLEOTIDE SEQUENCE [LARGE SCALE GENOMIC DNA]</scope>
    <source>
        <strain evidence="2">ZCTH4_d</strain>
    </source>
</reference>
<reference evidence="1 3" key="1">
    <citation type="submission" date="2016-01" db="EMBL/GenBank/DDBJ databases">
        <title>Draft Genome Sequences of Seven Thermophilic Sporeformers Isolated from Foods.</title>
        <authorList>
            <person name="Berendsen E.M."/>
            <person name="Wells-Bennik M.H."/>
            <person name="Krawcyk A.O."/>
            <person name="De Jong A."/>
            <person name="Holsappel S."/>
            <person name="Eijlander R.T."/>
            <person name="Kuipers O.P."/>
        </authorList>
    </citation>
    <scope>NUCLEOTIDE SEQUENCE [LARGE SCALE GENOMIC DNA]</scope>
    <source>
        <strain evidence="1 3">B4135</strain>
    </source>
</reference>
<dbReference type="Proteomes" id="UP000075683">
    <property type="component" value="Unassembled WGS sequence"/>
</dbReference>
<dbReference type="Proteomes" id="UP000257014">
    <property type="component" value="Unassembled WGS sequence"/>
</dbReference>
<protein>
    <submittedName>
        <fullName evidence="1">Uncharacterized protein</fullName>
    </submittedName>
</protein>
<sequence length="60" mass="7496">MAARLWRLILFVLLFRYLYKNRYRLAIGILEYELWRRLALRLTLGIPAVRNYFFRFLFPV</sequence>
<dbReference type="STRING" id="301148.B4135_1288"/>
<comment type="caution">
    <text evidence="1">The sequence shown here is derived from an EMBL/GenBank/DDBJ whole genome shotgun (WGS) entry which is preliminary data.</text>
</comment>
<gene>
    <name evidence="1" type="ORF">B4135_1288</name>
    <name evidence="2" type="ORF">C6P37_00245</name>
</gene>